<gene>
    <name evidence="2" type="ORF">JOB18_032437</name>
</gene>
<keyword evidence="1" id="KW-0732">Signal</keyword>
<reference evidence="2 3" key="1">
    <citation type="journal article" date="2021" name="Sci. Rep.">
        <title>Chromosome anchoring in Senegalese sole (Solea senegalensis) reveals sex-associated markers and genome rearrangements in flatfish.</title>
        <authorList>
            <person name="Guerrero-Cozar I."/>
            <person name="Gomez-Garrido J."/>
            <person name="Berbel C."/>
            <person name="Martinez-Blanch J.F."/>
            <person name="Alioto T."/>
            <person name="Claros M.G."/>
            <person name="Gagnaire P.A."/>
            <person name="Manchado M."/>
        </authorList>
    </citation>
    <scope>NUCLEOTIDE SEQUENCE [LARGE SCALE GENOMIC DNA]</scope>
    <source>
        <strain evidence="2">Sse05_10M</strain>
    </source>
</reference>
<protein>
    <recommendedName>
        <fullName evidence="4">Secreted protein</fullName>
    </recommendedName>
</protein>
<organism evidence="2 3">
    <name type="scientific">Solea senegalensis</name>
    <name type="common">Senegalese sole</name>
    <dbReference type="NCBI Taxonomy" id="28829"/>
    <lineage>
        <taxon>Eukaryota</taxon>
        <taxon>Metazoa</taxon>
        <taxon>Chordata</taxon>
        <taxon>Craniata</taxon>
        <taxon>Vertebrata</taxon>
        <taxon>Euteleostomi</taxon>
        <taxon>Actinopterygii</taxon>
        <taxon>Neopterygii</taxon>
        <taxon>Teleostei</taxon>
        <taxon>Neoteleostei</taxon>
        <taxon>Acanthomorphata</taxon>
        <taxon>Carangaria</taxon>
        <taxon>Pleuronectiformes</taxon>
        <taxon>Pleuronectoidei</taxon>
        <taxon>Soleidae</taxon>
        <taxon>Solea</taxon>
    </lineage>
</organism>
<evidence type="ECO:0000313" key="3">
    <source>
        <dbReference type="Proteomes" id="UP000693946"/>
    </source>
</evidence>
<sequence>MIIFLSNVFFLVLLLSSIYIQGHLITHTPLTNHSNVQSTVRSEVGLCTFPFPTVGFNQLTCSNERKQLSDSHVRIQTVVRRQCVYATLFFCEDDHMI</sequence>
<dbReference type="EMBL" id="JAGKHQ010000019">
    <property type="protein sequence ID" value="KAG7482859.1"/>
    <property type="molecule type" value="Genomic_DNA"/>
</dbReference>
<evidence type="ECO:0008006" key="4">
    <source>
        <dbReference type="Google" id="ProtNLM"/>
    </source>
</evidence>
<feature type="signal peptide" evidence="1">
    <location>
        <begin position="1"/>
        <end position="22"/>
    </location>
</feature>
<accession>A0AAV6Q7I2</accession>
<keyword evidence="3" id="KW-1185">Reference proteome</keyword>
<proteinExistence type="predicted"/>
<dbReference type="Proteomes" id="UP000693946">
    <property type="component" value="Linkage Group LG7"/>
</dbReference>
<evidence type="ECO:0000313" key="2">
    <source>
        <dbReference type="EMBL" id="KAG7482859.1"/>
    </source>
</evidence>
<feature type="chain" id="PRO_5043697725" description="Secreted protein" evidence="1">
    <location>
        <begin position="23"/>
        <end position="97"/>
    </location>
</feature>
<name>A0AAV6Q7I2_SOLSE</name>
<dbReference type="AlphaFoldDB" id="A0AAV6Q7I2"/>
<comment type="caution">
    <text evidence="2">The sequence shown here is derived from an EMBL/GenBank/DDBJ whole genome shotgun (WGS) entry which is preliminary data.</text>
</comment>
<evidence type="ECO:0000256" key="1">
    <source>
        <dbReference type="SAM" id="SignalP"/>
    </source>
</evidence>